<dbReference type="InterPro" id="IPR018490">
    <property type="entry name" value="cNMP-bd_dom_sf"/>
</dbReference>
<proteinExistence type="predicted"/>
<sequence>MNIAQYIKKHIDKNFNEGDLPFRTSKKSVTVGHTLCDFGEIENCIYFLIDGIAQVNIMNSKGDVRIIDFFFPENFFCSYTSLIQSTPSDVQIVATTNCELEVVENSELQLAYKNSLLANKLGRYETEKLYLKKVKREKDLLTKTREEIYLELINNKSEIIHQLPIDSIAKYLGIHPESLSRIRKKKTKSN</sequence>
<feature type="domain" description="Cyclic nucleotide-binding" evidence="1">
    <location>
        <begin position="32"/>
        <end position="109"/>
    </location>
</feature>
<evidence type="ECO:0000313" key="2">
    <source>
        <dbReference type="EMBL" id="WMN12082.1"/>
    </source>
</evidence>
<dbReference type="AlphaFoldDB" id="A0AA51NB30"/>
<reference evidence="2 3" key="1">
    <citation type="submission" date="2023-08" db="EMBL/GenBank/DDBJ databases">
        <title>Comparative genomics and taxonomic characterization of three novel marine species of genus Marivirga.</title>
        <authorList>
            <person name="Muhammad N."/>
            <person name="Kim S.-G."/>
        </authorList>
    </citation>
    <scope>NUCLEOTIDE SEQUENCE [LARGE SCALE GENOMIC DNA]</scope>
    <source>
        <strain evidence="2 3">BDSF4-3</strain>
    </source>
</reference>
<evidence type="ECO:0000313" key="3">
    <source>
        <dbReference type="Proteomes" id="UP001230496"/>
    </source>
</evidence>
<protein>
    <submittedName>
        <fullName evidence="2">Crp/Fnr family transcriptional regulator</fullName>
    </submittedName>
</protein>
<dbReference type="Proteomes" id="UP001230496">
    <property type="component" value="Chromosome"/>
</dbReference>
<dbReference type="SUPFAM" id="SSF51206">
    <property type="entry name" value="cAMP-binding domain-like"/>
    <property type="match status" value="1"/>
</dbReference>
<organism evidence="2 3">
    <name type="scientific">Marivirga salinarum</name>
    <dbReference type="NCBI Taxonomy" id="3059078"/>
    <lineage>
        <taxon>Bacteria</taxon>
        <taxon>Pseudomonadati</taxon>
        <taxon>Bacteroidota</taxon>
        <taxon>Cytophagia</taxon>
        <taxon>Cytophagales</taxon>
        <taxon>Marivirgaceae</taxon>
        <taxon>Marivirga</taxon>
    </lineage>
</organism>
<dbReference type="EMBL" id="CP129971">
    <property type="protein sequence ID" value="WMN12082.1"/>
    <property type="molecule type" value="Genomic_DNA"/>
</dbReference>
<dbReference type="Gene3D" id="2.60.120.10">
    <property type="entry name" value="Jelly Rolls"/>
    <property type="match status" value="1"/>
</dbReference>
<dbReference type="KEGG" id="msaa:QYS49_32335"/>
<name>A0AA51NB30_9BACT</name>
<dbReference type="InterPro" id="IPR000595">
    <property type="entry name" value="cNMP-bd_dom"/>
</dbReference>
<gene>
    <name evidence="2" type="ORF">QYS49_32335</name>
</gene>
<dbReference type="InterPro" id="IPR014710">
    <property type="entry name" value="RmlC-like_jellyroll"/>
</dbReference>
<evidence type="ECO:0000259" key="1">
    <source>
        <dbReference type="PROSITE" id="PS50042"/>
    </source>
</evidence>
<dbReference type="RefSeq" id="WP_308349919.1">
    <property type="nucleotide sequence ID" value="NZ_CP129971.1"/>
</dbReference>
<accession>A0AA51NB30</accession>
<keyword evidence="3" id="KW-1185">Reference proteome</keyword>
<dbReference type="CDD" id="cd00038">
    <property type="entry name" value="CAP_ED"/>
    <property type="match status" value="1"/>
</dbReference>
<dbReference type="PROSITE" id="PS50042">
    <property type="entry name" value="CNMP_BINDING_3"/>
    <property type="match status" value="1"/>
</dbReference>
<dbReference type="Pfam" id="PF00027">
    <property type="entry name" value="cNMP_binding"/>
    <property type="match status" value="1"/>
</dbReference>